<keyword evidence="1" id="KW-0560">Oxidoreductase</keyword>
<dbReference type="Pfam" id="PF00107">
    <property type="entry name" value="ADH_zinc_N"/>
    <property type="match status" value="1"/>
</dbReference>
<dbReference type="Gene3D" id="3.40.50.720">
    <property type="entry name" value="NAD(P)-binding Rossmann-like Domain"/>
    <property type="match status" value="1"/>
</dbReference>
<accession>A0A3E3DYW7</accession>
<dbReference type="Gene3D" id="3.90.180.10">
    <property type="entry name" value="Medium-chain alcohol dehydrogenases, catalytic domain"/>
    <property type="match status" value="1"/>
</dbReference>
<evidence type="ECO:0000313" key="5">
    <source>
        <dbReference type="Proteomes" id="UP000261212"/>
    </source>
</evidence>
<sequence>MQTKKRTSEYGQDLNKGVNNMKALVLKGKCKVDYEDVETPKCPKGGLLLKIEAVGLCGSDVRTYEFGHHNVEYPAVLGHENVGRIIEVSEGVAGYEVGERIMMHPGIPCGKCTYCQSGLQSLCENRLTYGHTIYGGMAEYMAVPKEGIDRGLILKVPKDIKSEEIVTVELLSSVLNAQENAGVNIGETVVIIGTGPIGCLHSEISRLKGAKKIIMVDLKASRLEMCRQFSGTDFIDSSICDPIEKVMELTDGMGADHVIVAAPSADAHYQGLRMLKKRGTLVLFGGLNKDNPWTKLDANLIHYRELTIKGAFGYGFSVFSKAFNIVCNKMLRGNIVTHIIPLKDMEKGVSLIKKGEALKVVMKP</sequence>
<dbReference type="AlphaFoldDB" id="A0A3E3DYW7"/>
<gene>
    <name evidence="4" type="ORF">DW687_06765</name>
</gene>
<dbReference type="PANTHER" id="PTHR43401:SF2">
    <property type="entry name" value="L-THREONINE 3-DEHYDROGENASE"/>
    <property type="match status" value="1"/>
</dbReference>
<comment type="caution">
    <text evidence="4">The sequence shown here is derived from an EMBL/GenBank/DDBJ whole genome shotgun (WGS) entry which is preliminary data.</text>
</comment>
<dbReference type="PANTHER" id="PTHR43401">
    <property type="entry name" value="L-THREONINE 3-DEHYDROGENASE"/>
    <property type="match status" value="1"/>
</dbReference>
<dbReference type="SUPFAM" id="SSF50129">
    <property type="entry name" value="GroES-like"/>
    <property type="match status" value="1"/>
</dbReference>
<dbReference type="Pfam" id="PF08240">
    <property type="entry name" value="ADH_N"/>
    <property type="match status" value="1"/>
</dbReference>
<dbReference type="InterPro" id="IPR013154">
    <property type="entry name" value="ADH-like_N"/>
</dbReference>
<dbReference type="Proteomes" id="UP000261212">
    <property type="component" value="Unassembled WGS sequence"/>
</dbReference>
<dbReference type="SUPFAM" id="SSF51735">
    <property type="entry name" value="NAD(P)-binding Rossmann-fold domains"/>
    <property type="match status" value="1"/>
</dbReference>
<organism evidence="4 5">
    <name type="scientific">Anaerofustis stercorihominis</name>
    <dbReference type="NCBI Taxonomy" id="214853"/>
    <lineage>
        <taxon>Bacteria</taxon>
        <taxon>Bacillati</taxon>
        <taxon>Bacillota</taxon>
        <taxon>Clostridia</taxon>
        <taxon>Eubacteriales</taxon>
        <taxon>Eubacteriaceae</taxon>
        <taxon>Anaerofustis</taxon>
    </lineage>
</organism>
<evidence type="ECO:0000259" key="2">
    <source>
        <dbReference type="Pfam" id="PF00107"/>
    </source>
</evidence>
<feature type="domain" description="Alcohol dehydrogenase-like N-terminal" evidence="3">
    <location>
        <begin position="45"/>
        <end position="147"/>
    </location>
</feature>
<dbReference type="GO" id="GO:0016491">
    <property type="term" value="F:oxidoreductase activity"/>
    <property type="evidence" value="ECO:0007669"/>
    <property type="project" value="UniProtKB-KW"/>
</dbReference>
<evidence type="ECO:0008006" key="6">
    <source>
        <dbReference type="Google" id="ProtNLM"/>
    </source>
</evidence>
<evidence type="ECO:0000259" key="3">
    <source>
        <dbReference type="Pfam" id="PF08240"/>
    </source>
</evidence>
<protein>
    <recommendedName>
        <fullName evidence="6">Enoyl reductase (ER) domain-containing protein</fullName>
    </recommendedName>
</protein>
<dbReference type="EMBL" id="QUSM01000003">
    <property type="protein sequence ID" value="RGD74462.1"/>
    <property type="molecule type" value="Genomic_DNA"/>
</dbReference>
<name>A0A3E3DYW7_9FIRM</name>
<dbReference type="InterPro" id="IPR011032">
    <property type="entry name" value="GroES-like_sf"/>
</dbReference>
<evidence type="ECO:0000313" key="4">
    <source>
        <dbReference type="EMBL" id="RGD74462.1"/>
    </source>
</evidence>
<dbReference type="InterPro" id="IPR050129">
    <property type="entry name" value="Zn_alcohol_dh"/>
</dbReference>
<dbReference type="InterPro" id="IPR013149">
    <property type="entry name" value="ADH-like_C"/>
</dbReference>
<feature type="domain" description="Alcohol dehydrogenase-like C-terminal" evidence="2">
    <location>
        <begin position="196"/>
        <end position="324"/>
    </location>
</feature>
<dbReference type="InterPro" id="IPR036291">
    <property type="entry name" value="NAD(P)-bd_dom_sf"/>
</dbReference>
<reference evidence="4 5" key="1">
    <citation type="submission" date="2018-08" db="EMBL/GenBank/DDBJ databases">
        <title>A genome reference for cultivated species of the human gut microbiota.</title>
        <authorList>
            <person name="Zou Y."/>
            <person name="Xue W."/>
            <person name="Luo G."/>
        </authorList>
    </citation>
    <scope>NUCLEOTIDE SEQUENCE [LARGE SCALE GENOMIC DNA]</scope>
    <source>
        <strain evidence="4 5">AM25-6</strain>
    </source>
</reference>
<evidence type="ECO:0000256" key="1">
    <source>
        <dbReference type="ARBA" id="ARBA00023002"/>
    </source>
</evidence>
<proteinExistence type="predicted"/>